<dbReference type="Pfam" id="PF12836">
    <property type="entry name" value="HHH_3"/>
    <property type="match status" value="1"/>
</dbReference>
<dbReference type="InterPro" id="IPR018306">
    <property type="entry name" value="Phage_T5_Orf172_DNA-bd"/>
</dbReference>
<dbReference type="EMBL" id="KY684121">
    <property type="protein sequence ID" value="ARF12663.1"/>
    <property type="molecule type" value="Genomic_DNA"/>
</dbReference>
<protein>
    <submittedName>
        <fullName evidence="2">Helix-hairpin-helix motif protein</fullName>
    </submittedName>
</protein>
<reference evidence="2" key="1">
    <citation type="journal article" date="2017" name="Science">
        <title>Giant viruses with an expanded complement of translation system components.</title>
        <authorList>
            <person name="Schulz F."/>
            <person name="Yutin N."/>
            <person name="Ivanova N.N."/>
            <person name="Ortega D.R."/>
            <person name="Lee T.K."/>
            <person name="Vierheilig J."/>
            <person name="Daims H."/>
            <person name="Horn M."/>
            <person name="Wagner M."/>
            <person name="Jensen G.J."/>
            <person name="Kyrpides N.C."/>
            <person name="Koonin E.V."/>
            <person name="Woyke T."/>
        </authorList>
    </citation>
    <scope>NUCLEOTIDE SEQUENCE</scope>
    <source>
        <strain evidence="2">KNV1</strain>
    </source>
</reference>
<gene>
    <name evidence="2" type="ORF">Klosneuvirus_14_3</name>
</gene>
<evidence type="ECO:0000259" key="1">
    <source>
        <dbReference type="Pfam" id="PF10544"/>
    </source>
</evidence>
<dbReference type="InterPro" id="IPR010994">
    <property type="entry name" value="RuvA_2-like"/>
</dbReference>
<dbReference type="Gene3D" id="1.10.150.280">
    <property type="entry name" value="AF1531-like domain"/>
    <property type="match status" value="1"/>
</dbReference>
<evidence type="ECO:0000313" key="2">
    <source>
        <dbReference type="EMBL" id="ARF12663.1"/>
    </source>
</evidence>
<organism evidence="2">
    <name type="scientific">Klosneuvirus KNV1</name>
    <dbReference type="NCBI Taxonomy" id="1977640"/>
    <lineage>
        <taxon>Viruses</taxon>
        <taxon>Varidnaviria</taxon>
        <taxon>Bamfordvirae</taxon>
        <taxon>Nucleocytoviricota</taxon>
        <taxon>Megaviricetes</taxon>
        <taxon>Imitervirales</taxon>
        <taxon>Mimiviridae</taxon>
        <taxon>Klosneuvirinae</taxon>
        <taxon>Klosneuvirus</taxon>
    </lineage>
</organism>
<proteinExistence type="predicted"/>
<accession>A0A1V0SLR9</accession>
<feature type="domain" description="Bacteriophage T5 Orf172 DNA-binding" evidence="1">
    <location>
        <begin position="44"/>
        <end position="124"/>
    </location>
</feature>
<dbReference type="SUPFAM" id="SSF47781">
    <property type="entry name" value="RuvA domain 2-like"/>
    <property type="match status" value="1"/>
</dbReference>
<sequence length="232" mass="27771">MKSSTIILPQELKAIFEKNTRLTKNKIMRILNTCININSYTSRGWIYGFMHKNDINTETNFKIKIGKTSLENPYTRIMSQQNGIPKFVFKTNKYHDCERLIHLFFRFAKYITYRGREWFNFTEKINIEYYIQLIINMINSNLNCTNINSFNKNQSNYHMISPININNIKINVNTISKPILKHMPLQLRIRQRIDRIIEYREENGPYNFVGEIIKVHGIKASQYKRLEKYLTI</sequence>
<dbReference type="Pfam" id="PF10544">
    <property type="entry name" value="T5orf172"/>
    <property type="match status" value="1"/>
</dbReference>
<name>A0A1V0SLR9_9VIRU</name>